<gene>
    <name evidence="1" type="ORF">GRJ2_002537600</name>
</gene>
<accession>A0ABC9XTN0</accession>
<reference evidence="1 2" key="1">
    <citation type="submission" date="2024-06" db="EMBL/GenBank/DDBJ databases">
        <title>The draft genome of Grus japonensis, version 3.</title>
        <authorList>
            <person name="Nabeshima K."/>
            <person name="Suzuki S."/>
            <person name="Onuma M."/>
        </authorList>
    </citation>
    <scope>NUCLEOTIDE SEQUENCE [LARGE SCALE GENOMIC DNA]</scope>
    <source>
        <strain evidence="1 2">451A</strain>
    </source>
</reference>
<dbReference type="PANTHER" id="PTHR33332">
    <property type="entry name" value="REVERSE TRANSCRIPTASE DOMAIN-CONTAINING PROTEIN"/>
    <property type="match status" value="1"/>
</dbReference>
<keyword evidence="2" id="KW-1185">Reference proteome</keyword>
<dbReference type="EMBL" id="BAAFJT010000028">
    <property type="protein sequence ID" value="GAB0200721.1"/>
    <property type="molecule type" value="Genomic_DNA"/>
</dbReference>
<dbReference type="Proteomes" id="UP001623348">
    <property type="component" value="Unassembled WGS sequence"/>
</dbReference>
<sequence length="258" mass="28382">MVNLDGKILLERREEQLTAVKEDTLSSEAQPCSWVNLSQVSQKSVLSQDPWAHHIFSCVSVSLESCCRHGHLLPGQLLWLRQSRRNLSLGLTASYPETSLPPRPCMDVAGSGVCSEIERTLSKSAGDTKLSGAVDSPGEGNATQRDLDRLEEWAHVNVMKFNKAKCKVLHMGWSNPWYQYRLEDEWIESSPVEKDLAVPVVDILYMTWQQAPAAQKANRVLGCVSSSVSSRLPREAVAAPGSLAVFKARLDGALGKLG</sequence>
<proteinExistence type="predicted"/>
<keyword evidence="1" id="KW-0649">Protein kinase inhibitor</keyword>
<name>A0ABC9XTN0_GRUJA</name>
<evidence type="ECO:0000313" key="2">
    <source>
        <dbReference type="Proteomes" id="UP001623348"/>
    </source>
</evidence>
<evidence type="ECO:0000313" key="1">
    <source>
        <dbReference type="EMBL" id="GAB0200721.1"/>
    </source>
</evidence>
<dbReference type="GO" id="GO:0004860">
    <property type="term" value="F:protein kinase inhibitor activity"/>
    <property type="evidence" value="ECO:0007669"/>
    <property type="project" value="UniProtKB-KW"/>
</dbReference>
<organism evidence="1 2">
    <name type="scientific">Grus japonensis</name>
    <name type="common">Japanese crane</name>
    <name type="synonym">Red-crowned crane</name>
    <dbReference type="NCBI Taxonomy" id="30415"/>
    <lineage>
        <taxon>Eukaryota</taxon>
        <taxon>Metazoa</taxon>
        <taxon>Chordata</taxon>
        <taxon>Craniata</taxon>
        <taxon>Vertebrata</taxon>
        <taxon>Euteleostomi</taxon>
        <taxon>Archelosauria</taxon>
        <taxon>Archosauria</taxon>
        <taxon>Dinosauria</taxon>
        <taxon>Saurischia</taxon>
        <taxon>Theropoda</taxon>
        <taxon>Coelurosauria</taxon>
        <taxon>Aves</taxon>
        <taxon>Neognathae</taxon>
        <taxon>Neoaves</taxon>
        <taxon>Gruiformes</taxon>
        <taxon>Gruidae</taxon>
        <taxon>Grus</taxon>
    </lineage>
</organism>
<dbReference type="AlphaFoldDB" id="A0ABC9XTN0"/>
<comment type="caution">
    <text evidence="1">The sequence shown here is derived from an EMBL/GenBank/DDBJ whole genome shotgun (WGS) entry which is preliminary data.</text>
</comment>
<protein>
    <submittedName>
        <fullName evidence="1">cAMP-dependent protein kinase inhibitor alpha</fullName>
    </submittedName>
</protein>